<evidence type="ECO:0000256" key="3">
    <source>
        <dbReference type="ARBA" id="ARBA00022989"/>
    </source>
</evidence>
<dbReference type="STRING" id="1280953.HOC_10049"/>
<organism evidence="6 7">
    <name type="scientific">Hyphomonas oceanitis SCH89</name>
    <dbReference type="NCBI Taxonomy" id="1280953"/>
    <lineage>
        <taxon>Bacteria</taxon>
        <taxon>Pseudomonadati</taxon>
        <taxon>Pseudomonadota</taxon>
        <taxon>Alphaproteobacteria</taxon>
        <taxon>Hyphomonadales</taxon>
        <taxon>Hyphomonadaceae</taxon>
        <taxon>Hyphomonas</taxon>
    </lineage>
</organism>
<dbReference type="eggNOG" id="COG3339">
    <property type="taxonomic scope" value="Bacteria"/>
</dbReference>
<dbReference type="GO" id="GO:0012505">
    <property type="term" value="C:endomembrane system"/>
    <property type="evidence" value="ECO:0007669"/>
    <property type="project" value="UniProtKB-SubCell"/>
</dbReference>
<dbReference type="RefSeq" id="WP_051624723.1">
    <property type="nucleotide sequence ID" value="NZ_ARYL01000013.1"/>
</dbReference>
<protein>
    <recommendedName>
        <fullName evidence="5">DUF1232 domain-containing protein</fullName>
    </recommendedName>
</protein>
<evidence type="ECO:0000313" key="6">
    <source>
        <dbReference type="EMBL" id="KDA02554.1"/>
    </source>
</evidence>
<reference evidence="6 7" key="1">
    <citation type="journal article" date="2014" name="Antonie Van Leeuwenhoek">
        <title>Hyphomonas beringensis sp. nov. and Hyphomonas chukchiensis sp. nov., isolated from surface seawater of the Bering Sea and Chukchi Sea.</title>
        <authorList>
            <person name="Li C."/>
            <person name="Lai Q."/>
            <person name="Li G."/>
            <person name="Dong C."/>
            <person name="Wang J."/>
            <person name="Liao Y."/>
            <person name="Shao Z."/>
        </authorList>
    </citation>
    <scope>NUCLEOTIDE SEQUENCE [LARGE SCALE GENOMIC DNA]</scope>
    <source>
        <strain evidence="6 7">SCH89</strain>
    </source>
</reference>
<gene>
    <name evidence="6" type="ORF">HOC_10049</name>
</gene>
<dbReference type="EMBL" id="ARYL01000013">
    <property type="protein sequence ID" value="KDA02554.1"/>
    <property type="molecule type" value="Genomic_DNA"/>
</dbReference>
<sequence length="133" mass="14537">MTDAAEIINTVRGRNGTYLPKTIERNERLARGVLPKVMRVISRVPFADDLVAAYYAARDPLTPMKAKAILFAAVAYFVMPADALPDVIVGLGFTDDATVLATALSVVGMYVTESHRKAARRVLRLPEPIKHAD</sequence>
<evidence type="ECO:0000256" key="4">
    <source>
        <dbReference type="ARBA" id="ARBA00023136"/>
    </source>
</evidence>
<comment type="caution">
    <text evidence="6">The sequence shown here is derived from an EMBL/GenBank/DDBJ whole genome shotgun (WGS) entry which is preliminary data.</text>
</comment>
<evidence type="ECO:0000259" key="5">
    <source>
        <dbReference type="Pfam" id="PF06803"/>
    </source>
</evidence>
<dbReference type="AlphaFoldDB" id="A0A059G749"/>
<name>A0A059G749_9PROT</name>
<comment type="subcellular location">
    <subcellularLocation>
        <location evidence="1">Endomembrane system</location>
        <topology evidence="1">Multi-pass membrane protein</topology>
    </subcellularLocation>
</comment>
<keyword evidence="7" id="KW-1185">Reference proteome</keyword>
<evidence type="ECO:0000313" key="7">
    <source>
        <dbReference type="Proteomes" id="UP000024942"/>
    </source>
</evidence>
<dbReference type="InterPro" id="IPR010652">
    <property type="entry name" value="DUF1232"/>
</dbReference>
<dbReference type="PATRIC" id="fig|1280953.3.peg.2030"/>
<keyword evidence="2" id="KW-0812">Transmembrane</keyword>
<evidence type="ECO:0000256" key="1">
    <source>
        <dbReference type="ARBA" id="ARBA00004127"/>
    </source>
</evidence>
<dbReference type="Proteomes" id="UP000024942">
    <property type="component" value="Unassembled WGS sequence"/>
</dbReference>
<evidence type="ECO:0000256" key="2">
    <source>
        <dbReference type="ARBA" id="ARBA00022692"/>
    </source>
</evidence>
<keyword evidence="3" id="KW-1133">Transmembrane helix</keyword>
<accession>A0A059G749</accession>
<proteinExistence type="predicted"/>
<feature type="domain" description="DUF1232" evidence="5">
    <location>
        <begin position="66"/>
        <end position="101"/>
    </location>
</feature>
<dbReference type="Pfam" id="PF06803">
    <property type="entry name" value="DUF1232"/>
    <property type="match status" value="1"/>
</dbReference>
<dbReference type="OrthoDB" id="9813247at2"/>
<keyword evidence="4" id="KW-0472">Membrane</keyword>